<evidence type="ECO:0000313" key="3">
    <source>
        <dbReference type="Proteomes" id="UP000886805"/>
    </source>
</evidence>
<evidence type="ECO:0000313" key="2">
    <source>
        <dbReference type="EMBL" id="HIX72813.1"/>
    </source>
</evidence>
<accession>A0A9D1X4Q6</accession>
<feature type="domain" description="Glycosyltransferase 2-like" evidence="1">
    <location>
        <begin position="5"/>
        <end position="171"/>
    </location>
</feature>
<dbReference type="InterPro" id="IPR001173">
    <property type="entry name" value="Glyco_trans_2-like"/>
</dbReference>
<evidence type="ECO:0000259" key="1">
    <source>
        <dbReference type="Pfam" id="PF00535"/>
    </source>
</evidence>
<dbReference type="Gene3D" id="3.90.550.10">
    <property type="entry name" value="Spore Coat Polysaccharide Biosynthesis Protein SpsA, Chain A"/>
    <property type="match status" value="1"/>
</dbReference>
<dbReference type="AlphaFoldDB" id="A0A9D1X4Q6"/>
<organism evidence="2 3">
    <name type="scientific">Candidatus Anaerobutyricum stercoripullorum</name>
    <dbReference type="NCBI Taxonomy" id="2838456"/>
    <lineage>
        <taxon>Bacteria</taxon>
        <taxon>Bacillati</taxon>
        <taxon>Bacillota</taxon>
        <taxon>Clostridia</taxon>
        <taxon>Lachnospirales</taxon>
        <taxon>Lachnospiraceae</taxon>
        <taxon>Anaerobutyricum</taxon>
    </lineage>
</organism>
<dbReference type="EMBL" id="DXEQ01000217">
    <property type="protein sequence ID" value="HIX72813.1"/>
    <property type="molecule type" value="Genomic_DNA"/>
</dbReference>
<gene>
    <name evidence="2" type="ORF">H9849_07290</name>
</gene>
<sequence length="303" mass="34979">MKIDVIIPTYKPDEKLDKNLRMLRRQTLQPDRILLINTEEELFHSREFAKLPQGEIVHIRKAEFDHGGTRNRAAAMCSGDIIVLLTQDAIPADEFLLENLTKPFADPEVCAAYGRQMADWKDNPVEAYTRQFNYPKESRVKSKDDLPTLGIKTFFCSNVCAAYRKSVYDDMGGFPLHTIFNEDMIFASRLIEAGKKIAYAADARVWHWHNYTGVEQLKRNFDLAVSQVDAGGLFRTVRSESEGIRLVKTTLAYFIRKGRPGLVPHIIWQNGMKYVGYKLGQNYRRLPKWLILKISLNPSYWKM</sequence>
<dbReference type="InterPro" id="IPR050834">
    <property type="entry name" value="Glycosyltransf_2"/>
</dbReference>
<dbReference type="SUPFAM" id="SSF53448">
    <property type="entry name" value="Nucleotide-diphospho-sugar transferases"/>
    <property type="match status" value="1"/>
</dbReference>
<dbReference type="InterPro" id="IPR029044">
    <property type="entry name" value="Nucleotide-diphossugar_trans"/>
</dbReference>
<dbReference type="PANTHER" id="PTHR43685">
    <property type="entry name" value="GLYCOSYLTRANSFERASE"/>
    <property type="match status" value="1"/>
</dbReference>
<dbReference type="CDD" id="cd00761">
    <property type="entry name" value="Glyco_tranf_GTA_type"/>
    <property type="match status" value="1"/>
</dbReference>
<dbReference type="Pfam" id="PF00535">
    <property type="entry name" value="Glycos_transf_2"/>
    <property type="match status" value="1"/>
</dbReference>
<comment type="caution">
    <text evidence="2">The sequence shown here is derived from an EMBL/GenBank/DDBJ whole genome shotgun (WGS) entry which is preliminary data.</text>
</comment>
<dbReference type="Proteomes" id="UP000886805">
    <property type="component" value="Unassembled WGS sequence"/>
</dbReference>
<name>A0A9D1X4Q6_9FIRM</name>
<protein>
    <submittedName>
        <fullName evidence="2">Glycosyltransferase family 2 protein</fullName>
    </submittedName>
</protein>
<proteinExistence type="predicted"/>
<dbReference type="PANTHER" id="PTHR43685:SF13">
    <property type="entry name" value="O ANTIGEN BIOSYNTHESIS RHAMNOSYLTRANSFERASE RFBN"/>
    <property type="match status" value="1"/>
</dbReference>
<reference evidence="2" key="1">
    <citation type="journal article" date="2021" name="PeerJ">
        <title>Extensive microbial diversity within the chicken gut microbiome revealed by metagenomics and culture.</title>
        <authorList>
            <person name="Gilroy R."/>
            <person name="Ravi A."/>
            <person name="Getino M."/>
            <person name="Pursley I."/>
            <person name="Horton D.L."/>
            <person name="Alikhan N.F."/>
            <person name="Baker D."/>
            <person name="Gharbi K."/>
            <person name="Hall N."/>
            <person name="Watson M."/>
            <person name="Adriaenssens E.M."/>
            <person name="Foster-Nyarko E."/>
            <person name="Jarju S."/>
            <person name="Secka A."/>
            <person name="Antonio M."/>
            <person name="Oren A."/>
            <person name="Chaudhuri R.R."/>
            <person name="La Ragione R."/>
            <person name="Hildebrand F."/>
            <person name="Pallen M.J."/>
        </authorList>
    </citation>
    <scope>NUCLEOTIDE SEQUENCE</scope>
    <source>
        <strain evidence="2">ChiSxjej3B15-1167</strain>
    </source>
</reference>
<dbReference type="GO" id="GO:0044010">
    <property type="term" value="P:single-species biofilm formation"/>
    <property type="evidence" value="ECO:0007669"/>
    <property type="project" value="TreeGrafter"/>
</dbReference>
<reference evidence="2" key="2">
    <citation type="submission" date="2021-04" db="EMBL/GenBank/DDBJ databases">
        <authorList>
            <person name="Gilroy R."/>
        </authorList>
    </citation>
    <scope>NUCLEOTIDE SEQUENCE</scope>
    <source>
        <strain evidence="2">ChiSxjej3B15-1167</strain>
    </source>
</reference>